<comment type="caution">
    <text evidence="2">The sequence shown here is derived from an EMBL/GenBank/DDBJ whole genome shotgun (WGS) entry which is preliminary data.</text>
</comment>
<keyword evidence="3" id="KW-1185">Reference proteome</keyword>
<evidence type="ECO:0000313" key="2">
    <source>
        <dbReference type="EMBL" id="KAL0915528.1"/>
    </source>
</evidence>
<evidence type="ECO:0000256" key="1">
    <source>
        <dbReference type="SAM" id="MobiDB-lite"/>
    </source>
</evidence>
<dbReference type="Proteomes" id="UP001552299">
    <property type="component" value="Unassembled WGS sequence"/>
</dbReference>
<dbReference type="AlphaFoldDB" id="A0ABD0URN7"/>
<organism evidence="2 3">
    <name type="scientific">Dendrobium thyrsiflorum</name>
    <name type="common">Pinecone-like raceme dendrobium</name>
    <name type="synonym">Orchid</name>
    <dbReference type="NCBI Taxonomy" id="117978"/>
    <lineage>
        <taxon>Eukaryota</taxon>
        <taxon>Viridiplantae</taxon>
        <taxon>Streptophyta</taxon>
        <taxon>Embryophyta</taxon>
        <taxon>Tracheophyta</taxon>
        <taxon>Spermatophyta</taxon>
        <taxon>Magnoliopsida</taxon>
        <taxon>Liliopsida</taxon>
        <taxon>Asparagales</taxon>
        <taxon>Orchidaceae</taxon>
        <taxon>Epidendroideae</taxon>
        <taxon>Malaxideae</taxon>
        <taxon>Dendrobiinae</taxon>
        <taxon>Dendrobium</taxon>
    </lineage>
</organism>
<sequence>MTQLADDGILWRILQGVDHQEGCQMGPSLGSTFYEFCWWGRISGRLHQMSRPCLFVCQVLFFHAVLASKPVCPFAGPFRQRILGHVIQVSRPDEHSLLVPGLTVWMGGLVTTAELATQRSSFSSAFLMAFLQMRRPQHHSFQAWITRKADGFVDKILPRDFALILRGLYDLSSVAARVDMGNLEVWVFEKQYLKYEIYHLALKADGGGMDDGPDQDPMVPSSRVIVIPSLLRFNAVGEHTGSGHDRNLVAPFGGEPPGSEGPGS</sequence>
<feature type="region of interest" description="Disordered" evidence="1">
    <location>
        <begin position="240"/>
        <end position="264"/>
    </location>
</feature>
<evidence type="ECO:0000313" key="3">
    <source>
        <dbReference type="Proteomes" id="UP001552299"/>
    </source>
</evidence>
<accession>A0ABD0URN7</accession>
<dbReference type="EMBL" id="JANQDX010000012">
    <property type="protein sequence ID" value="KAL0915528.1"/>
    <property type="molecule type" value="Genomic_DNA"/>
</dbReference>
<proteinExistence type="predicted"/>
<name>A0ABD0URN7_DENTH</name>
<protein>
    <submittedName>
        <fullName evidence="2">Uncharacterized protein</fullName>
    </submittedName>
</protein>
<reference evidence="2 3" key="1">
    <citation type="journal article" date="2024" name="Plant Biotechnol. J.">
        <title>Dendrobium thyrsiflorum genome and its molecular insights into genes involved in important horticultural traits.</title>
        <authorList>
            <person name="Chen B."/>
            <person name="Wang J.Y."/>
            <person name="Zheng P.J."/>
            <person name="Li K.L."/>
            <person name="Liang Y.M."/>
            <person name="Chen X.F."/>
            <person name="Zhang C."/>
            <person name="Zhao X."/>
            <person name="He X."/>
            <person name="Zhang G.Q."/>
            <person name="Liu Z.J."/>
            <person name="Xu Q."/>
        </authorList>
    </citation>
    <scope>NUCLEOTIDE SEQUENCE [LARGE SCALE GENOMIC DNA]</scope>
    <source>
        <strain evidence="2">GZMU011</strain>
    </source>
</reference>
<gene>
    <name evidence="2" type="ORF">M5K25_015954</name>
</gene>